<dbReference type="HOGENOM" id="CLU_257319_0_0_1"/>
<keyword evidence="3 8" id="KW-0812">Transmembrane</keyword>
<dbReference type="Pfam" id="PF00999">
    <property type="entry name" value="Na_H_Exchanger"/>
    <property type="match status" value="1"/>
</dbReference>
<feature type="transmembrane region" description="Helical" evidence="8">
    <location>
        <begin position="280"/>
        <end position="313"/>
    </location>
</feature>
<protein>
    <submittedName>
        <fullName evidence="10">POZ</fullName>
    </submittedName>
</protein>
<keyword evidence="2" id="KW-0813">Transport</keyword>
<name>S3CR44_GLAL2</name>
<feature type="transmembrane region" description="Helical" evidence="8">
    <location>
        <begin position="108"/>
        <end position="125"/>
    </location>
</feature>
<evidence type="ECO:0000256" key="5">
    <source>
        <dbReference type="ARBA" id="ARBA00023065"/>
    </source>
</evidence>
<dbReference type="OMA" id="DSTHETE"/>
<dbReference type="STRING" id="1116229.S3CR44"/>
<evidence type="ECO:0000256" key="1">
    <source>
        <dbReference type="ARBA" id="ARBA00004141"/>
    </source>
</evidence>
<organism evidence="10 11">
    <name type="scientific">Glarea lozoyensis (strain ATCC 20868 / MF5171)</name>
    <dbReference type="NCBI Taxonomy" id="1116229"/>
    <lineage>
        <taxon>Eukaryota</taxon>
        <taxon>Fungi</taxon>
        <taxon>Dikarya</taxon>
        <taxon>Ascomycota</taxon>
        <taxon>Pezizomycotina</taxon>
        <taxon>Leotiomycetes</taxon>
        <taxon>Helotiales</taxon>
        <taxon>Helotiaceae</taxon>
        <taxon>Glarea</taxon>
    </lineage>
</organism>
<feature type="transmembrane region" description="Helical" evidence="8">
    <location>
        <begin position="425"/>
        <end position="448"/>
    </location>
</feature>
<feature type="domain" description="Cation/H+ exchanger transmembrane" evidence="9">
    <location>
        <begin position="53"/>
        <end position="440"/>
    </location>
</feature>
<sequence>MSTVISSSHAPSATANSTGPRAPHQGGVLDGINPSHYDSKNPLILFIIQAGIIIIFCRLLHYPLSKLRQPRVIAEVLGGIILGPSVLMRIPGFQAAIFPPAAMPNLNLVANLGLILFLFLVGLEVNMKMFMSNWKVALSVGLAGMLLPFGLGAAIAYGLYHEFRNDPNTVHISFGVYMLFIGTALAITAFPVLCRILTELKLLSTPVGVTVLAAGVGNDVVGWILLALCVALVNNGSGITALYVLLCCIGWILFLCYAIRPVFIYVLRRSGSLQNGPTQSSVALTLLLVLLSSWFTGIIGVHAIFGAFLVGLICPHEGGFAIGLTEKLEDMVSVLLLPLYFALSGLSTNIGLLNDGITWAYVIGVCAVAFAGKIIGGTLAARACKLVWRESFTIGCLMSCKGLVELIVLNIGLQAKILSTRTFTIFVVMALITTVSTTPMTIALYPPWYQKKLDAWKRGEIDWDGNTLNNASSDSNTEGPFEKLQSTQVRKLMVYLRLDSLPSLFTFISLLGGDKASAAAKIHRNKLALAPVPEGSESSSATVIGKRPLEVHGLRIIELTERTSSVMQVAEQDEFSNRDPVVNAFRTFAQLSNVAVTGDVQIVLEESFAETLASQATDHASDMVLIPWSETNSSTELDGRKDNISSGLQDVFIRKTLEDAVCNTAVFYNRGFGGPSISEPKSLVRTGSRLSLRSNREPLTAPIADRSHHIYFPFFGGADDRVALRFVLQLAGNTNITATIVHFILPLQSTKESVTETVGPASLGGSSSRLDITERMDTDTLHASAARDTTLLHTLRDSLPAVQATRVVFVEKSTTTPIADCLEHAKQEIGQSPNNAGDLIVVGRGRHVRLSDIETHGNAGSEMRKTLGILAESIISSGVKGSVLVIKAGGRGLDDCQSTQAPLPNSATTLSSTEEATDGSSVGLDIDEQEQLQESKLDTDLIARAQSPPPRYPNSEPSTSAPSSPRPPPFSSLYTSTAEVVEAYKSAVTEAGASASVPAYAPVATESHQASTSSQDVVSETKAALPQDTKGESSKKDDDSEPPPAYSEGSSPLDSFTYLMAAAGGAASILTQVQQSGPAPINTLGDVGADENITMDLRGQRFTLSRDELLTLPEFVLLSLFPNGLLPDGHQNTYHEGDAFQVDYDPASLRYMLEFFRNVAQTIPSGSNSPSAGPEADAIPIEPMAGSAREMLQDRAGIIVLREDLDFYVIPPKADIEQPEMIEVKRAAGKALLKQDGIFSGLRRSEETGTTEQHLIEMLTAGGFNHDDQWGHRANEPNKAVICSLALARLRTDIRGAEMASNAVGMAQKLLLFWRKPARRCWWEGVELEGVEGVEGKLKVWIRRVWTLEMSVIGLR</sequence>
<evidence type="ECO:0000313" key="11">
    <source>
        <dbReference type="Proteomes" id="UP000016922"/>
    </source>
</evidence>
<dbReference type="SUPFAM" id="SSF54695">
    <property type="entry name" value="POZ domain"/>
    <property type="match status" value="1"/>
</dbReference>
<feature type="transmembrane region" description="Helical" evidence="8">
    <location>
        <begin position="172"/>
        <end position="197"/>
    </location>
</feature>
<feature type="compositionally biased region" description="Basic and acidic residues" evidence="7">
    <location>
        <begin position="1029"/>
        <end position="1038"/>
    </location>
</feature>
<dbReference type="Gene3D" id="1.20.1530.20">
    <property type="match status" value="1"/>
</dbReference>
<feature type="transmembrane region" description="Helical" evidence="8">
    <location>
        <begin position="137"/>
        <end position="160"/>
    </location>
</feature>
<feature type="transmembrane region" description="Helical" evidence="8">
    <location>
        <begin position="43"/>
        <end position="60"/>
    </location>
</feature>
<dbReference type="InterPro" id="IPR011333">
    <property type="entry name" value="SKP1/BTB/POZ_sf"/>
</dbReference>
<accession>S3CR44</accession>
<evidence type="ECO:0000256" key="4">
    <source>
        <dbReference type="ARBA" id="ARBA00022989"/>
    </source>
</evidence>
<dbReference type="OrthoDB" id="2687058at2759"/>
<feature type="region of interest" description="Disordered" evidence="7">
    <location>
        <begin position="1006"/>
        <end position="1051"/>
    </location>
</feature>
<dbReference type="eggNOG" id="KOG1650">
    <property type="taxonomic scope" value="Eukaryota"/>
</dbReference>
<feature type="region of interest" description="Disordered" evidence="7">
    <location>
        <begin position="944"/>
        <end position="973"/>
    </location>
</feature>
<dbReference type="GO" id="GO:0016020">
    <property type="term" value="C:membrane"/>
    <property type="evidence" value="ECO:0007669"/>
    <property type="project" value="UniProtKB-SubCell"/>
</dbReference>
<dbReference type="KEGG" id="glz:GLAREA_00080"/>
<dbReference type="RefSeq" id="XP_008083031.1">
    <property type="nucleotide sequence ID" value="XM_008084840.1"/>
</dbReference>
<proteinExistence type="predicted"/>
<dbReference type="GO" id="GO:1902600">
    <property type="term" value="P:proton transmembrane transport"/>
    <property type="evidence" value="ECO:0007669"/>
    <property type="project" value="InterPro"/>
</dbReference>
<feature type="transmembrane region" description="Helical" evidence="8">
    <location>
        <begin position="359"/>
        <end position="380"/>
    </location>
</feature>
<evidence type="ECO:0000256" key="8">
    <source>
        <dbReference type="SAM" id="Phobius"/>
    </source>
</evidence>
<dbReference type="InterPro" id="IPR038770">
    <property type="entry name" value="Na+/solute_symporter_sf"/>
</dbReference>
<feature type="transmembrane region" description="Helical" evidence="8">
    <location>
        <begin position="239"/>
        <end position="259"/>
    </location>
</feature>
<keyword evidence="5" id="KW-0406">Ion transport</keyword>
<feature type="transmembrane region" description="Helical" evidence="8">
    <location>
        <begin position="333"/>
        <end position="352"/>
    </location>
</feature>
<feature type="transmembrane region" description="Helical" evidence="8">
    <location>
        <begin position="209"/>
        <end position="233"/>
    </location>
</feature>
<feature type="region of interest" description="Disordered" evidence="7">
    <location>
        <begin position="895"/>
        <end position="923"/>
    </location>
</feature>
<dbReference type="PANTHER" id="PTHR32468:SF0">
    <property type="entry name" value="K(+)_H(+) ANTIPORTER 1"/>
    <property type="match status" value="1"/>
</dbReference>
<reference evidence="10 11" key="1">
    <citation type="journal article" date="2013" name="BMC Genomics">
        <title>Genomics-driven discovery of the pneumocandin biosynthetic gene cluster in the fungus Glarea lozoyensis.</title>
        <authorList>
            <person name="Chen L."/>
            <person name="Yue Q."/>
            <person name="Zhang X."/>
            <person name="Xiang M."/>
            <person name="Wang C."/>
            <person name="Li S."/>
            <person name="Che Y."/>
            <person name="Ortiz-Lopez F.J."/>
            <person name="Bills G.F."/>
            <person name="Liu X."/>
            <person name="An Z."/>
        </authorList>
    </citation>
    <scope>NUCLEOTIDE SEQUENCE [LARGE SCALE GENOMIC DNA]</scope>
    <source>
        <strain evidence="11">ATCC 20868 / MF5171</strain>
    </source>
</reference>
<feature type="compositionally biased region" description="Polar residues" evidence="7">
    <location>
        <begin position="1006"/>
        <end position="1018"/>
    </location>
</feature>
<comment type="subcellular location">
    <subcellularLocation>
        <location evidence="1">Membrane</location>
        <topology evidence="1">Multi-pass membrane protein</topology>
    </subcellularLocation>
</comment>
<dbReference type="InterPro" id="IPR050794">
    <property type="entry name" value="CPA2_transporter"/>
</dbReference>
<keyword evidence="6 8" id="KW-0472">Membrane</keyword>
<feature type="transmembrane region" description="Helical" evidence="8">
    <location>
        <begin position="392"/>
        <end position="413"/>
    </location>
</feature>
<dbReference type="GeneID" id="19459140"/>
<feature type="region of interest" description="Disordered" evidence="7">
    <location>
        <begin position="1"/>
        <end position="25"/>
    </location>
</feature>
<dbReference type="Proteomes" id="UP000016922">
    <property type="component" value="Unassembled WGS sequence"/>
</dbReference>
<evidence type="ECO:0000256" key="3">
    <source>
        <dbReference type="ARBA" id="ARBA00022692"/>
    </source>
</evidence>
<dbReference type="InterPro" id="IPR006153">
    <property type="entry name" value="Cation/H_exchanger_TM"/>
</dbReference>
<dbReference type="GO" id="GO:0015297">
    <property type="term" value="F:antiporter activity"/>
    <property type="evidence" value="ECO:0007669"/>
    <property type="project" value="InterPro"/>
</dbReference>
<evidence type="ECO:0000313" key="10">
    <source>
        <dbReference type="EMBL" id="EPE28922.1"/>
    </source>
</evidence>
<evidence type="ECO:0000256" key="2">
    <source>
        <dbReference type="ARBA" id="ARBA00022448"/>
    </source>
</evidence>
<evidence type="ECO:0000256" key="7">
    <source>
        <dbReference type="SAM" id="MobiDB-lite"/>
    </source>
</evidence>
<feature type="transmembrane region" description="Helical" evidence="8">
    <location>
        <begin position="72"/>
        <end position="88"/>
    </location>
</feature>
<dbReference type="PANTHER" id="PTHR32468">
    <property type="entry name" value="CATION/H + ANTIPORTER"/>
    <property type="match status" value="1"/>
</dbReference>
<feature type="compositionally biased region" description="Polar residues" evidence="7">
    <location>
        <begin position="896"/>
        <end position="905"/>
    </location>
</feature>
<feature type="compositionally biased region" description="Low complexity" evidence="7">
    <location>
        <begin position="953"/>
        <end position="963"/>
    </location>
</feature>
<feature type="compositionally biased region" description="Polar residues" evidence="7">
    <location>
        <begin position="1"/>
        <end position="19"/>
    </location>
</feature>
<keyword evidence="4 8" id="KW-1133">Transmembrane helix</keyword>
<evidence type="ECO:0000259" key="9">
    <source>
        <dbReference type="Pfam" id="PF00999"/>
    </source>
</evidence>
<evidence type="ECO:0000256" key="6">
    <source>
        <dbReference type="ARBA" id="ARBA00023136"/>
    </source>
</evidence>
<dbReference type="EMBL" id="KE145367">
    <property type="protein sequence ID" value="EPE28922.1"/>
    <property type="molecule type" value="Genomic_DNA"/>
</dbReference>
<gene>
    <name evidence="10" type="ORF">GLAREA_00080</name>
</gene>
<keyword evidence="11" id="KW-1185">Reference proteome</keyword>